<feature type="region of interest" description="Disordered" evidence="3">
    <location>
        <begin position="1"/>
        <end position="40"/>
    </location>
</feature>
<keyword evidence="5" id="KW-0548">Nucleotidyltransferase</keyword>
<reference evidence="5" key="1">
    <citation type="submission" date="2020-05" db="EMBL/GenBank/DDBJ databases">
        <title>Evolutionary and genomic comparisons of hybrid uninucleate and nonhybrid Rhizoctonia fungi.</title>
        <authorList>
            <person name="Li C."/>
            <person name="Chen X."/>
        </authorList>
    </citation>
    <scope>NUCLEOTIDE SEQUENCE</scope>
    <source>
        <strain evidence="5">AG-1 IA</strain>
    </source>
</reference>
<dbReference type="SMART" id="SM00343">
    <property type="entry name" value="ZnF_C2HC"/>
    <property type="match status" value="2"/>
</dbReference>
<feature type="compositionally biased region" description="Polar residues" evidence="3">
    <location>
        <begin position="605"/>
        <end position="614"/>
    </location>
</feature>
<evidence type="ECO:0000256" key="2">
    <source>
        <dbReference type="SAM" id="Coils"/>
    </source>
</evidence>
<dbReference type="GO" id="GO:0003676">
    <property type="term" value="F:nucleic acid binding"/>
    <property type="evidence" value="ECO:0007669"/>
    <property type="project" value="InterPro"/>
</dbReference>
<sequence>MSASSQGRKPPNTGAVARKPSLSPLNTTSINTAQPQPATAQMVKIEPANAETYLESEGILDKDSRVTFDLISVALLNTASDTKLTEDTLRARVRALALVGQKYTTEFIAQQTVTLVMEEVKRAQEIGKAKAEMETEEVRQSLDKAKIALAEEISRVIEAKNIWLKATEDLTSLKETVSKLQLAVEDKNEETKGKMGQLKDAIERAADEMIMDRQLAREDIANSLGPMGNPYPFNPLYTNTAGDPNHYPYPGPPPRSYADAAALPPSVSQPERDIQQQQALDRLRGSEEKRDRQLMLDADDVGANGNTDLTEKELTEKIDKSLRDLTAESLYNIEEVGVLRCDKVTKLPRGGVLILMNSIKSKKFLDQPDIAERFAEVLGITTKIIPRKYKVVIEKVSTNTNLGDPELPRRIEKDNGLVEGELVGLKWIKNPARRSPDQRHAHIVAEFRTKSSANAFIKEPRLIEHEFVHSSKYNTDGFRCFKCQRPGHKSAECPQHHETCGTCAQNHRTDKCNRTANPHCVTCNEAGHATWDRDNCPKYFIPNNSRSMHTADRHYKYYVTDEQWTWAPASNSSKRPTQTRRSAPITDFIRQNGRKNGGRRPRAATASSTGTRSPVNRPGSRASGHARPSTPTNLIQTTLPFTSPIPPRYSPCRPIIPGPPTNETDPIPTMLITDVAPAPLADPAVESTNV</sequence>
<evidence type="ECO:0000259" key="4">
    <source>
        <dbReference type="PROSITE" id="PS50158"/>
    </source>
</evidence>
<gene>
    <name evidence="5" type="ORF">RhiXN_08835</name>
</gene>
<feature type="compositionally biased region" description="Polar residues" evidence="3">
    <location>
        <begin position="568"/>
        <end position="581"/>
    </location>
</feature>
<evidence type="ECO:0000256" key="1">
    <source>
        <dbReference type="PROSITE-ProRule" id="PRU00047"/>
    </source>
</evidence>
<organism evidence="5 6">
    <name type="scientific">Rhizoctonia solani</name>
    <dbReference type="NCBI Taxonomy" id="456999"/>
    <lineage>
        <taxon>Eukaryota</taxon>
        <taxon>Fungi</taxon>
        <taxon>Dikarya</taxon>
        <taxon>Basidiomycota</taxon>
        <taxon>Agaricomycotina</taxon>
        <taxon>Agaricomycetes</taxon>
        <taxon>Cantharellales</taxon>
        <taxon>Ceratobasidiaceae</taxon>
        <taxon>Rhizoctonia</taxon>
    </lineage>
</organism>
<keyword evidence="5" id="KW-0695">RNA-directed DNA polymerase</keyword>
<feature type="compositionally biased region" description="Basic residues" evidence="3">
    <location>
        <begin position="592"/>
        <end position="602"/>
    </location>
</feature>
<keyword evidence="1" id="KW-0862">Zinc</keyword>
<dbReference type="Pfam" id="PF00098">
    <property type="entry name" value="zf-CCHC"/>
    <property type="match status" value="1"/>
</dbReference>
<evidence type="ECO:0000313" key="6">
    <source>
        <dbReference type="Proteomes" id="UP000650533"/>
    </source>
</evidence>
<name>A0A8H8NWF1_9AGAM</name>
<keyword evidence="5" id="KW-0808">Transferase</keyword>
<keyword evidence="1" id="KW-0863">Zinc-finger</keyword>
<feature type="region of interest" description="Disordered" evidence="3">
    <location>
        <begin position="235"/>
        <end position="304"/>
    </location>
</feature>
<dbReference type="AlphaFoldDB" id="A0A8H8NWF1"/>
<evidence type="ECO:0000256" key="3">
    <source>
        <dbReference type="SAM" id="MobiDB-lite"/>
    </source>
</evidence>
<dbReference type="Proteomes" id="UP000650533">
    <property type="component" value="Chromosome 5"/>
</dbReference>
<feature type="coiled-coil region" evidence="2">
    <location>
        <begin position="128"/>
        <end position="208"/>
    </location>
</feature>
<dbReference type="RefSeq" id="XP_043180097.1">
    <property type="nucleotide sequence ID" value="XM_043328651.1"/>
</dbReference>
<feature type="compositionally biased region" description="Polar residues" evidence="3">
    <location>
        <begin position="23"/>
        <end position="39"/>
    </location>
</feature>
<dbReference type="InterPro" id="IPR001878">
    <property type="entry name" value="Znf_CCHC"/>
</dbReference>
<feature type="compositionally biased region" description="Basic and acidic residues" evidence="3">
    <location>
        <begin position="281"/>
        <end position="294"/>
    </location>
</feature>
<feature type="compositionally biased region" description="Polar residues" evidence="3">
    <location>
        <begin position="629"/>
        <end position="641"/>
    </location>
</feature>
<dbReference type="GO" id="GO:0003964">
    <property type="term" value="F:RNA-directed DNA polymerase activity"/>
    <property type="evidence" value="ECO:0007669"/>
    <property type="project" value="UniProtKB-KW"/>
</dbReference>
<dbReference type="GO" id="GO:0008270">
    <property type="term" value="F:zinc ion binding"/>
    <property type="evidence" value="ECO:0007669"/>
    <property type="project" value="UniProtKB-KW"/>
</dbReference>
<evidence type="ECO:0000313" key="5">
    <source>
        <dbReference type="EMBL" id="QRW19860.1"/>
    </source>
</evidence>
<proteinExistence type="predicted"/>
<dbReference type="PROSITE" id="PS50158">
    <property type="entry name" value="ZF_CCHC"/>
    <property type="match status" value="1"/>
</dbReference>
<keyword evidence="2" id="KW-0175">Coiled coil</keyword>
<dbReference type="EMBL" id="CP059662">
    <property type="protein sequence ID" value="QRW19860.1"/>
    <property type="molecule type" value="Genomic_DNA"/>
</dbReference>
<protein>
    <submittedName>
        <fullName evidence="5">RNA-directed DNA polymerase from mobile element jockey</fullName>
    </submittedName>
</protein>
<feature type="domain" description="CCHC-type" evidence="4">
    <location>
        <begin position="479"/>
        <end position="495"/>
    </location>
</feature>
<keyword evidence="1" id="KW-0479">Metal-binding</keyword>
<dbReference type="GeneID" id="67031114"/>
<dbReference type="KEGG" id="rsx:RhiXN_08835"/>
<accession>A0A8H8NWF1</accession>
<feature type="region of interest" description="Disordered" evidence="3">
    <location>
        <begin position="568"/>
        <end position="648"/>
    </location>
</feature>